<proteinExistence type="inferred from homology"/>
<feature type="binding site" evidence="2">
    <location>
        <position position="89"/>
    </location>
    <ligand>
        <name>Cu cation</name>
        <dbReference type="ChEBI" id="CHEBI:23378"/>
    </ligand>
</feature>
<reference evidence="5" key="1">
    <citation type="submission" date="2016-10" db="EMBL/GenBank/DDBJ databases">
        <authorList>
            <person name="Varghese N."/>
            <person name="Submissions S."/>
        </authorList>
    </citation>
    <scope>NUCLEOTIDE SEQUENCE [LARGE SCALE GENOMIC DNA]</scope>
    <source>
        <strain evidence="5">DSM 13078</strain>
    </source>
</reference>
<feature type="disulfide bond" description="Redox-active" evidence="3">
    <location>
        <begin position="89"/>
        <end position="93"/>
    </location>
</feature>
<feature type="binding site" evidence="2">
    <location>
        <position position="93"/>
    </location>
    <ligand>
        <name>Cu cation</name>
        <dbReference type="ChEBI" id="CHEBI:23378"/>
    </ligand>
</feature>
<evidence type="ECO:0000313" key="4">
    <source>
        <dbReference type="EMBL" id="SFB83525.1"/>
    </source>
</evidence>
<dbReference type="Gene3D" id="3.40.30.10">
    <property type="entry name" value="Glutaredoxin"/>
    <property type="match status" value="1"/>
</dbReference>
<gene>
    <name evidence="4" type="ORF">SAMN05444422_102296</name>
</gene>
<evidence type="ECO:0000313" key="5">
    <source>
        <dbReference type="Proteomes" id="UP000199161"/>
    </source>
</evidence>
<evidence type="ECO:0000256" key="2">
    <source>
        <dbReference type="PIRSR" id="PIRSR603782-1"/>
    </source>
</evidence>
<dbReference type="SUPFAM" id="SSF52833">
    <property type="entry name" value="Thioredoxin-like"/>
    <property type="match status" value="1"/>
</dbReference>
<protein>
    <submittedName>
        <fullName evidence="4">Protein SCO1/2</fullName>
    </submittedName>
</protein>
<dbReference type="Pfam" id="PF02630">
    <property type="entry name" value="SCO1-SenC"/>
    <property type="match status" value="1"/>
</dbReference>
<dbReference type="OrthoDB" id="27579at2157"/>
<dbReference type="GO" id="GO:0046872">
    <property type="term" value="F:metal ion binding"/>
    <property type="evidence" value="ECO:0007669"/>
    <property type="project" value="UniProtKB-KW"/>
</dbReference>
<dbReference type="InterPro" id="IPR036249">
    <property type="entry name" value="Thioredoxin-like_sf"/>
</dbReference>
<dbReference type="AlphaFoldDB" id="A0A1I1E8S1"/>
<keyword evidence="3" id="KW-1015">Disulfide bond</keyword>
<sequence>MNRRRVLGAGATAGLTAVAGCLTGLVAEESSDDVVLEQPEEGIEGDPSYPTYGDPFPTFEAEDPLAETTVAVDDLGDDAFVATAFFASCPAECIPLIDSLTRVQDNAADRGLGDESRFLAITFDPERDTAESLREHADMFDVDLEAGNWHYLRPDGRERAKEIVHEGLGIPFQREEMGDDYDFIHITVTFLVNPDGYVERTYRGENPDAGRITDDLERVVDGWQ</sequence>
<name>A0A1I1E8S1_NATHA</name>
<evidence type="ECO:0000256" key="1">
    <source>
        <dbReference type="ARBA" id="ARBA00010996"/>
    </source>
</evidence>
<dbReference type="PROSITE" id="PS51257">
    <property type="entry name" value="PROKAR_LIPOPROTEIN"/>
    <property type="match status" value="1"/>
</dbReference>
<dbReference type="InterPro" id="IPR003782">
    <property type="entry name" value="SCO1/SenC"/>
</dbReference>
<organism evidence="4 5">
    <name type="scientific">Natronobacterium haloterrestre</name>
    <name type="common">Halobiforma haloterrestris</name>
    <dbReference type="NCBI Taxonomy" id="148448"/>
    <lineage>
        <taxon>Archaea</taxon>
        <taxon>Methanobacteriati</taxon>
        <taxon>Methanobacteriota</taxon>
        <taxon>Stenosarchaea group</taxon>
        <taxon>Halobacteria</taxon>
        <taxon>Halobacteriales</taxon>
        <taxon>Natrialbaceae</taxon>
        <taxon>Natronobacterium</taxon>
    </lineage>
</organism>
<keyword evidence="5" id="KW-1185">Reference proteome</keyword>
<dbReference type="Proteomes" id="UP000199161">
    <property type="component" value="Unassembled WGS sequence"/>
</dbReference>
<dbReference type="RefSeq" id="WP_007140125.1">
    <property type="nucleotide sequence ID" value="NZ_FOKW01000002.1"/>
</dbReference>
<evidence type="ECO:0000256" key="3">
    <source>
        <dbReference type="PIRSR" id="PIRSR603782-2"/>
    </source>
</evidence>
<feature type="binding site" evidence="2">
    <location>
        <position position="185"/>
    </location>
    <ligand>
        <name>Cu cation</name>
        <dbReference type="ChEBI" id="CHEBI:23378"/>
    </ligand>
</feature>
<keyword evidence="2" id="KW-0479">Metal-binding</keyword>
<dbReference type="GeneID" id="30921001"/>
<comment type="similarity">
    <text evidence="1">Belongs to the SCO1/2 family.</text>
</comment>
<dbReference type="EMBL" id="FOKW01000002">
    <property type="protein sequence ID" value="SFB83525.1"/>
    <property type="molecule type" value="Genomic_DNA"/>
</dbReference>
<keyword evidence="2" id="KW-0186">Copper</keyword>
<dbReference type="CDD" id="cd02968">
    <property type="entry name" value="SCO"/>
    <property type="match status" value="1"/>
</dbReference>
<accession>A0A1I1E8S1</accession>